<feature type="region of interest" description="Disordered" evidence="1">
    <location>
        <begin position="1"/>
        <end position="37"/>
    </location>
</feature>
<proteinExistence type="predicted"/>
<dbReference type="AlphaFoldDB" id="A0A420HIM6"/>
<feature type="compositionally biased region" description="Polar residues" evidence="1">
    <location>
        <begin position="319"/>
        <end position="333"/>
    </location>
</feature>
<feature type="compositionally biased region" description="Basic residues" evidence="1">
    <location>
        <begin position="201"/>
        <end position="210"/>
    </location>
</feature>
<dbReference type="EMBL" id="MCFK01007590">
    <property type="protein sequence ID" value="RKF57239.1"/>
    <property type="molecule type" value="Genomic_DNA"/>
</dbReference>
<accession>A0A420HIM6</accession>
<feature type="compositionally biased region" description="Basic and acidic residues" evidence="1">
    <location>
        <begin position="213"/>
        <end position="230"/>
    </location>
</feature>
<feature type="region of interest" description="Disordered" evidence="1">
    <location>
        <begin position="316"/>
        <end position="347"/>
    </location>
</feature>
<dbReference type="OrthoDB" id="5422861at2759"/>
<feature type="compositionally biased region" description="Polar residues" evidence="1">
    <location>
        <begin position="163"/>
        <end position="176"/>
    </location>
</feature>
<evidence type="ECO:0000256" key="1">
    <source>
        <dbReference type="SAM" id="MobiDB-lite"/>
    </source>
</evidence>
<feature type="compositionally biased region" description="Polar residues" evidence="1">
    <location>
        <begin position="9"/>
        <end position="37"/>
    </location>
</feature>
<gene>
    <name evidence="2" type="ORF">OnM2_075054</name>
</gene>
<evidence type="ECO:0000313" key="3">
    <source>
        <dbReference type="Proteomes" id="UP000286134"/>
    </source>
</evidence>
<evidence type="ECO:0000313" key="2">
    <source>
        <dbReference type="EMBL" id="RKF57239.1"/>
    </source>
</evidence>
<sequence length="402" mass="45903">MNRRKSGLDSKNLQMRAVSANTPKKQNAVRQQKTDSTQQATNYVCKSSLVQSQWSAILRQHIEMLDSHIKFLDQSVRRVNCEKPIKLSDPEAEESISRRVICRVMIAAMEVLTRSREAAVGILPAYEPLDDKDLDRKGNVSHRLETVSRWDKDIASRATDTISELDSSNIGSNGADNETDPRKMRTPPNIAMNKLCFSTKSKKPKNKTAHNTRVGEELRDNKRTKSDVDRFQNTPSKFQIREAEEVNYTGSNKKKKKRFQLVEPGISCELKKATGSQKENTATLSMTESTDLDIDFAAIEIKLQEEIAAGERAAKEAQRLTTYTTTSSPASFNSRRKKRRRCSSDDLSRVLQVEKKLRMEKHEKFSGDKKRKVDEIEVDKEVNNYRRKKIRRIPKGKAIQND</sequence>
<dbReference type="Proteomes" id="UP000286134">
    <property type="component" value="Unassembled WGS sequence"/>
</dbReference>
<comment type="caution">
    <text evidence="2">The sequence shown here is derived from an EMBL/GenBank/DDBJ whole genome shotgun (WGS) entry which is preliminary data.</text>
</comment>
<name>A0A420HIM6_9PEZI</name>
<feature type="region of interest" description="Disordered" evidence="1">
    <location>
        <begin position="163"/>
        <end position="188"/>
    </location>
</feature>
<keyword evidence="3" id="KW-1185">Reference proteome</keyword>
<organism evidence="2 3">
    <name type="scientific">Erysiphe neolycopersici</name>
    <dbReference type="NCBI Taxonomy" id="212602"/>
    <lineage>
        <taxon>Eukaryota</taxon>
        <taxon>Fungi</taxon>
        <taxon>Dikarya</taxon>
        <taxon>Ascomycota</taxon>
        <taxon>Pezizomycotina</taxon>
        <taxon>Leotiomycetes</taxon>
        <taxon>Erysiphales</taxon>
        <taxon>Erysiphaceae</taxon>
        <taxon>Erysiphe</taxon>
    </lineage>
</organism>
<reference evidence="2 3" key="1">
    <citation type="journal article" date="2018" name="BMC Genomics">
        <title>Comparative genome analyses reveal sequence features reflecting distinct modes of host-adaptation between dicot and monocot powdery mildew.</title>
        <authorList>
            <person name="Wu Y."/>
            <person name="Ma X."/>
            <person name="Pan Z."/>
            <person name="Kale S.D."/>
            <person name="Song Y."/>
            <person name="King H."/>
            <person name="Zhang Q."/>
            <person name="Presley C."/>
            <person name="Deng X."/>
            <person name="Wei C.I."/>
            <person name="Xiao S."/>
        </authorList>
    </citation>
    <scope>NUCLEOTIDE SEQUENCE [LARGE SCALE GENOMIC DNA]</scope>
    <source>
        <strain evidence="2">UMSG2</strain>
    </source>
</reference>
<protein>
    <submittedName>
        <fullName evidence="2">Uncharacterized protein</fullName>
    </submittedName>
</protein>
<feature type="region of interest" description="Disordered" evidence="1">
    <location>
        <begin position="201"/>
        <end position="230"/>
    </location>
</feature>